<name>A0A8K0JIX6_9TREE</name>
<feature type="transmembrane region" description="Helical" evidence="6">
    <location>
        <begin position="14"/>
        <end position="32"/>
    </location>
</feature>
<feature type="transmembrane region" description="Helical" evidence="6">
    <location>
        <begin position="98"/>
        <end position="115"/>
    </location>
</feature>
<evidence type="ECO:0000313" key="8">
    <source>
        <dbReference type="Proteomes" id="UP000812966"/>
    </source>
</evidence>
<feature type="transmembrane region" description="Helical" evidence="6">
    <location>
        <begin position="158"/>
        <end position="177"/>
    </location>
</feature>
<proteinExistence type="predicted"/>
<organism evidence="7 8">
    <name type="scientific">Filobasidium floriforme</name>
    <dbReference type="NCBI Taxonomy" id="5210"/>
    <lineage>
        <taxon>Eukaryota</taxon>
        <taxon>Fungi</taxon>
        <taxon>Dikarya</taxon>
        <taxon>Basidiomycota</taxon>
        <taxon>Agaricomycotina</taxon>
        <taxon>Tremellomycetes</taxon>
        <taxon>Filobasidiales</taxon>
        <taxon>Filobasidiaceae</taxon>
        <taxon>Filobasidium</taxon>
    </lineage>
</organism>
<dbReference type="InterPro" id="IPR036259">
    <property type="entry name" value="MFS_trans_sf"/>
</dbReference>
<feature type="transmembrane region" description="Helical" evidence="6">
    <location>
        <begin position="322"/>
        <end position="342"/>
    </location>
</feature>
<dbReference type="Pfam" id="PF07690">
    <property type="entry name" value="MFS_1"/>
    <property type="match status" value="1"/>
</dbReference>
<dbReference type="GO" id="GO:0022857">
    <property type="term" value="F:transmembrane transporter activity"/>
    <property type="evidence" value="ECO:0007669"/>
    <property type="project" value="InterPro"/>
</dbReference>
<keyword evidence="2" id="KW-0813">Transport</keyword>
<dbReference type="PANTHER" id="PTHR43791:SF55">
    <property type="entry name" value="TRANSPORTER, PUTATIVE (AFU_ORTHOLOGUE AFUA_6G01820)-RELATED"/>
    <property type="match status" value="1"/>
</dbReference>
<dbReference type="GO" id="GO:0016020">
    <property type="term" value="C:membrane"/>
    <property type="evidence" value="ECO:0007669"/>
    <property type="project" value="UniProtKB-SubCell"/>
</dbReference>
<feature type="transmembrane region" description="Helical" evidence="6">
    <location>
        <begin position="127"/>
        <end position="146"/>
    </location>
</feature>
<feature type="transmembrane region" description="Helical" evidence="6">
    <location>
        <begin position="354"/>
        <end position="373"/>
    </location>
</feature>
<accession>A0A8K0JIX6</accession>
<dbReference type="EMBL" id="JABELV010000142">
    <property type="protein sequence ID" value="KAG7529638.1"/>
    <property type="molecule type" value="Genomic_DNA"/>
</dbReference>
<dbReference type="Proteomes" id="UP000812966">
    <property type="component" value="Unassembled WGS sequence"/>
</dbReference>
<comment type="caution">
    <text evidence="7">The sequence shown here is derived from an EMBL/GenBank/DDBJ whole genome shotgun (WGS) entry which is preliminary data.</text>
</comment>
<feature type="transmembrane region" description="Helical" evidence="6">
    <location>
        <begin position="73"/>
        <end position="92"/>
    </location>
</feature>
<evidence type="ECO:0008006" key="9">
    <source>
        <dbReference type="Google" id="ProtNLM"/>
    </source>
</evidence>
<evidence type="ECO:0000256" key="3">
    <source>
        <dbReference type="ARBA" id="ARBA00022692"/>
    </source>
</evidence>
<protein>
    <recommendedName>
        <fullName evidence="9">MFS general substrate transporter</fullName>
    </recommendedName>
</protein>
<comment type="subcellular location">
    <subcellularLocation>
        <location evidence="1">Membrane</location>
        <topology evidence="1">Multi-pass membrane protein</topology>
    </subcellularLocation>
</comment>
<evidence type="ECO:0000256" key="5">
    <source>
        <dbReference type="ARBA" id="ARBA00023136"/>
    </source>
</evidence>
<feature type="transmembrane region" description="Helical" evidence="6">
    <location>
        <begin position="295"/>
        <end position="316"/>
    </location>
</feature>
<evidence type="ECO:0000256" key="4">
    <source>
        <dbReference type="ARBA" id="ARBA00022989"/>
    </source>
</evidence>
<dbReference type="PANTHER" id="PTHR43791">
    <property type="entry name" value="PERMEASE-RELATED"/>
    <property type="match status" value="1"/>
</dbReference>
<keyword evidence="5 6" id="KW-0472">Membrane</keyword>
<evidence type="ECO:0000256" key="1">
    <source>
        <dbReference type="ARBA" id="ARBA00004141"/>
    </source>
</evidence>
<keyword evidence="3 6" id="KW-0812">Transmembrane</keyword>
<keyword evidence="4 6" id="KW-1133">Transmembrane helix</keyword>
<feature type="transmembrane region" description="Helical" evidence="6">
    <location>
        <begin position="259"/>
        <end position="283"/>
    </location>
</feature>
<evidence type="ECO:0000256" key="2">
    <source>
        <dbReference type="ARBA" id="ARBA00022448"/>
    </source>
</evidence>
<evidence type="ECO:0000313" key="7">
    <source>
        <dbReference type="EMBL" id="KAG7529638.1"/>
    </source>
</evidence>
<dbReference type="SUPFAM" id="SSF103473">
    <property type="entry name" value="MFS general substrate transporter"/>
    <property type="match status" value="1"/>
</dbReference>
<dbReference type="InterPro" id="IPR011701">
    <property type="entry name" value="MFS"/>
</dbReference>
<evidence type="ECO:0000256" key="6">
    <source>
        <dbReference type="SAM" id="Phobius"/>
    </source>
</evidence>
<feature type="transmembrane region" description="Helical" evidence="6">
    <location>
        <begin position="189"/>
        <end position="209"/>
    </location>
</feature>
<dbReference type="Gene3D" id="1.20.1250.20">
    <property type="entry name" value="MFS general substrate transporter like domains"/>
    <property type="match status" value="1"/>
</dbReference>
<dbReference type="AlphaFoldDB" id="A0A8K0JIX6"/>
<reference evidence="7" key="1">
    <citation type="submission" date="2020-04" db="EMBL/GenBank/DDBJ databases">
        <title>Analysis of mating type loci in Filobasidium floriforme.</title>
        <authorList>
            <person name="Nowrousian M."/>
        </authorList>
    </citation>
    <scope>NUCLEOTIDE SEQUENCE</scope>
    <source>
        <strain evidence="7">CBS 6242</strain>
    </source>
</reference>
<gene>
    <name evidence="7" type="ORF">FFLO_05516</name>
</gene>
<keyword evidence="8" id="KW-1185">Reference proteome</keyword>
<feature type="transmembrane region" description="Helical" evidence="6">
    <location>
        <begin position="418"/>
        <end position="439"/>
    </location>
</feature>
<sequence>MRQTTVKDGSERALLWKIDLMLMPILTFSFGLQYMDKTVLNSASVFGIINDLGLSTTRNGVTSTAKYSTANAAFYYGYIVAVLPIALIVQRLPIVKTLSAFIFVWGLVCILTVVVEDYRGLVVQRVFLGLTEAAVSPGFVALTSLWYKKDEQATRLGIWYGATGLFSMFSGLVFYGIGHAKGSLPVWKYMYIFAGSLTMAWAFVVLLIVPDSPTAPGRFFRGPGEQRLLLDRLDSNKTGRDRTRFKWSQVREAVMDVKIWLFMTMGAASYICNGGVTAFGARIVSSFGYTPLQTILLLIPGGAATVISLLFFGWLAGRKPDIRTYLIPISCIPPIVGAAIIWKASWAHRGWPLFGYYLLPTFGTPYVLTLALSSANVAGGTKKAISTGAIFIGYNAGNTSTDLSFYSQEKPIHYRSTWIAVIVSMVYVSCASLLLRFIMARENSRREASHAANVRTEVVDKADRNKGELLTGGPLAEEISDPDSHQFADLTDKEQPGFRYSL</sequence>